<dbReference type="Proteomes" id="UP000887575">
    <property type="component" value="Unassembled WGS sequence"/>
</dbReference>
<organism evidence="6 7">
    <name type="scientific">Mesorhabditis belari</name>
    <dbReference type="NCBI Taxonomy" id="2138241"/>
    <lineage>
        <taxon>Eukaryota</taxon>
        <taxon>Metazoa</taxon>
        <taxon>Ecdysozoa</taxon>
        <taxon>Nematoda</taxon>
        <taxon>Chromadorea</taxon>
        <taxon>Rhabditida</taxon>
        <taxon>Rhabditina</taxon>
        <taxon>Rhabditomorpha</taxon>
        <taxon>Rhabditoidea</taxon>
        <taxon>Rhabditidae</taxon>
        <taxon>Mesorhabditinae</taxon>
        <taxon>Mesorhabditis</taxon>
    </lineage>
</organism>
<keyword evidence="1" id="KW-0677">Repeat</keyword>
<evidence type="ECO:0000256" key="4">
    <source>
        <dbReference type="SAM" id="SignalP"/>
    </source>
</evidence>
<keyword evidence="4" id="KW-0732">Signal</keyword>
<dbReference type="PROSITE" id="PS01180">
    <property type="entry name" value="CUB"/>
    <property type="match status" value="6"/>
</dbReference>
<dbReference type="AlphaFoldDB" id="A0AAF3EW11"/>
<feature type="chain" id="PRO_5042099210" evidence="4">
    <location>
        <begin position="21"/>
        <end position="848"/>
    </location>
</feature>
<evidence type="ECO:0000313" key="7">
    <source>
        <dbReference type="WBParaSite" id="MBELARI_LOCUS18381"/>
    </source>
</evidence>
<evidence type="ECO:0000259" key="5">
    <source>
        <dbReference type="PROSITE" id="PS01180"/>
    </source>
</evidence>
<dbReference type="InterPro" id="IPR035914">
    <property type="entry name" value="Sperma_CUB_dom_sf"/>
</dbReference>
<protein>
    <submittedName>
        <fullName evidence="7">CUB domain-containing protein</fullName>
    </submittedName>
</protein>
<feature type="signal peptide" evidence="4">
    <location>
        <begin position="1"/>
        <end position="20"/>
    </location>
</feature>
<reference evidence="7" key="1">
    <citation type="submission" date="2024-02" db="UniProtKB">
        <authorList>
            <consortium name="WormBaseParasite"/>
        </authorList>
    </citation>
    <scope>IDENTIFICATION</scope>
</reference>
<feature type="domain" description="CUB" evidence="5">
    <location>
        <begin position="424"/>
        <end position="559"/>
    </location>
</feature>
<feature type="disulfide bond" evidence="3">
    <location>
        <begin position="31"/>
        <end position="58"/>
    </location>
</feature>
<name>A0AAF3EW11_9BILA</name>
<dbReference type="Pfam" id="PF00431">
    <property type="entry name" value="CUB"/>
    <property type="match status" value="5"/>
</dbReference>
<accession>A0AAF3EW11</accession>
<comment type="caution">
    <text evidence="3">Lacks conserved residue(s) required for the propagation of feature annotation.</text>
</comment>
<feature type="domain" description="CUB" evidence="5">
    <location>
        <begin position="564"/>
        <end position="696"/>
    </location>
</feature>
<feature type="domain" description="CUB" evidence="5">
    <location>
        <begin position="289"/>
        <end position="420"/>
    </location>
</feature>
<proteinExistence type="predicted"/>
<dbReference type="Gene3D" id="2.60.120.290">
    <property type="entry name" value="Spermadhesin, CUB domain"/>
    <property type="match status" value="6"/>
</dbReference>
<feature type="domain" description="CUB" evidence="5">
    <location>
        <begin position="710"/>
        <end position="836"/>
    </location>
</feature>
<keyword evidence="2 3" id="KW-1015">Disulfide bond</keyword>
<feature type="domain" description="CUB" evidence="5">
    <location>
        <begin position="31"/>
        <end position="159"/>
    </location>
</feature>
<feature type="domain" description="CUB" evidence="5">
    <location>
        <begin position="161"/>
        <end position="282"/>
    </location>
</feature>
<evidence type="ECO:0000256" key="2">
    <source>
        <dbReference type="ARBA" id="ARBA00023157"/>
    </source>
</evidence>
<evidence type="ECO:0000313" key="6">
    <source>
        <dbReference type="Proteomes" id="UP000887575"/>
    </source>
</evidence>
<dbReference type="InterPro" id="IPR000859">
    <property type="entry name" value="CUB_dom"/>
</dbReference>
<dbReference type="PANTHER" id="PTHR24251">
    <property type="entry name" value="OVOCHYMASE-RELATED"/>
    <property type="match status" value="1"/>
</dbReference>
<dbReference type="WBParaSite" id="MBELARI_LOCUS18381">
    <property type="protein sequence ID" value="MBELARI_LOCUS18381"/>
    <property type="gene ID" value="MBELARI_LOCUS18381"/>
</dbReference>
<dbReference type="SMART" id="SM00042">
    <property type="entry name" value="CUB"/>
    <property type="match status" value="6"/>
</dbReference>
<sequence length="848" mass="95258">MRLSLILALVNFTTDGKVAAKGFKAKWSAECGTIFKLDHGVVVSPHYPSYYPNTNSECQYLIDPETDGVKVIVLKIQDLDLSPTHHSPNRYPCDTDYVEISSVENRRVMEKYCATSNGKEFQPISIKGAVGIRFVSNTSYLDLTAKKLRRGFKIAYALNVCGEEINFSNMEGRPKSALIQSPGFPLPHHESLDCWWNVTAPENRTLHIKWEKLELEDSVNCTLDFVEVIDGSSATKNPSSGPLCGLGVPLRTYRTAGNTLFVHFVTDASINHGGFQMIVTSTLGPAQGCGGSKKVTETWQSIQAPVDPSSLKYYDDLRCGWIFKSQPNTKIEFRLTKLDTEENEEIPQKWEGYRKCHDGLTFYDGFPNAAPALATDVCNATTKNLTLPLYYHPSGNVAYVTFESDFGGTGDGFTLEYRSYKMDCGGTLRATTEEQLLAFAEGIEKRGAQEIMRCRWQIEASELLPIELRFTSLKVPDDGTVTGNSTLCDHNFVEIRDIGSLSKCGHPACARSENELRIHRFCESQPKFQMVSLSSAIQVTFDFAILDERQGFDLNFEYQLLDNCNRTVNAKKIKSGRLTSPNYPQPYLHNASCTTNIQTNDDKKIMLVFKSFHLERGRPTWRQGRQGPGRGPTFFFNCMFDSLTLFEPTVINATAGPYCAAQLPPTYLSMGPILSLQLISDESQAMEGYELSYYSVNITTDGRTEKKIYQFSPIYDTEGVVTNVGYPSEYPTNAVQRWEIDPPSGMECTFVLWLLQINMKIVDQQQSCSNDEYLEIKNEADPNSAQKFSRCWNSTLILPAKMTFASSANRNILLTFSSDNTKANDGFGFRMLWECANYVDQRLVHYST</sequence>
<dbReference type="FunFam" id="2.60.120.290:FF:000005">
    <property type="entry name" value="Procollagen C-endopeptidase enhancer 1"/>
    <property type="match status" value="1"/>
</dbReference>
<keyword evidence="6" id="KW-1185">Reference proteome</keyword>
<dbReference type="CDD" id="cd00041">
    <property type="entry name" value="CUB"/>
    <property type="match status" value="6"/>
</dbReference>
<evidence type="ECO:0000256" key="3">
    <source>
        <dbReference type="PROSITE-ProRule" id="PRU00059"/>
    </source>
</evidence>
<dbReference type="SUPFAM" id="SSF49854">
    <property type="entry name" value="Spermadhesin, CUB domain"/>
    <property type="match status" value="6"/>
</dbReference>
<evidence type="ECO:0000256" key="1">
    <source>
        <dbReference type="ARBA" id="ARBA00022737"/>
    </source>
</evidence>